<dbReference type="GO" id="GO:0004519">
    <property type="term" value="F:endonuclease activity"/>
    <property type="evidence" value="ECO:0007669"/>
    <property type="project" value="UniProtKB-KW"/>
</dbReference>
<protein>
    <submittedName>
        <fullName evidence="9">Retrovirus-related Pol polyprotein from transposon 17.6</fullName>
    </submittedName>
</protein>
<evidence type="ECO:0000259" key="8">
    <source>
        <dbReference type="Pfam" id="PF17917"/>
    </source>
</evidence>
<feature type="compositionally biased region" description="Basic and acidic residues" evidence="7">
    <location>
        <begin position="221"/>
        <end position="231"/>
    </location>
</feature>
<keyword evidence="6" id="KW-0695">RNA-directed DNA polymerase</keyword>
<evidence type="ECO:0000256" key="5">
    <source>
        <dbReference type="ARBA" id="ARBA00022801"/>
    </source>
</evidence>
<feature type="region of interest" description="Disordered" evidence="7">
    <location>
        <begin position="221"/>
        <end position="344"/>
    </location>
</feature>
<dbReference type="Proteomes" id="UP000887159">
    <property type="component" value="Unassembled WGS sequence"/>
</dbReference>
<name>A0A8X6REQ6_TRICX</name>
<dbReference type="InterPro" id="IPR041373">
    <property type="entry name" value="RT_RNaseH"/>
</dbReference>
<proteinExistence type="predicted"/>
<feature type="compositionally biased region" description="Basic and acidic residues" evidence="7">
    <location>
        <begin position="331"/>
        <end position="344"/>
    </location>
</feature>
<evidence type="ECO:0000256" key="1">
    <source>
        <dbReference type="ARBA" id="ARBA00022679"/>
    </source>
</evidence>
<keyword evidence="4" id="KW-0255">Endonuclease</keyword>
<evidence type="ECO:0000256" key="4">
    <source>
        <dbReference type="ARBA" id="ARBA00022759"/>
    </source>
</evidence>
<organism evidence="9 10">
    <name type="scientific">Trichonephila clavipes</name>
    <name type="common">Golden silk orbweaver</name>
    <name type="synonym">Nephila clavipes</name>
    <dbReference type="NCBI Taxonomy" id="2585209"/>
    <lineage>
        <taxon>Eukaryota</taxon>
        <taxon>Metazoa</taxon>
        <taxon>Ecdysozoa</taxon>
        <taxon>Arthropoda</taxon>
        <taxon>Chelicerata</taxon>
        <taxon>Arachnida</taxon>
        <taxon>Araneae</taxon>
        <taxon>Araneomorphae</taxon>
        <taxon>Entelegynae</taxon>
        <taxon>Araneoidea</taxon>
        <taxon>Nephilidae</taxon>
        <taxon>Trichonephila</taxon>
    </lineage>
</organism>
<dbReference type="InterPro" id="IPR043128">
    <property type="entry name" value="Rev_trsase/Diguanyl_cyclase"/>
</dbReference>
<evidence type="ECO:0000256" key="6">
    <source>
        <dbReference type="ARBA" id="ARBA00022918"/>
    </source>
</evidence>
<keyword evidence="2" id="KW-0548">Nucleotidyltransferase</keyword>
<dbReference type="CDD" id="cd01647">
    <property type="entry name" value="RT_LTR"/>
    <property type="match status" value="1"/>
</dbReference>
<keyword evidence="5" id="KW-0378">Hydrolase</keyword>
<gene>
    <name evidence="9" type="primary">X975_17282</name>
    <name evidence="9" type="ORF">TNCV_3849111</name>
</gene>
<dbReference type="GO" id="GO:0016787">
    <property type="term" value="F:hydrolase activity"/>
    <property type="evidence" value="ECO:0007669"/>
    <property type="project" value="UniProtKB-KW"/>
</dbReference>
<dbReference type="GO" id="GO:0003964">
    <property type="term" value="F:RNA-directed DNA polymerase activity"/>
    <property type="evidence" value="ECO:0007669"/>
    <property type="project" value="UniProtKB-KW"/>
</dbReference>
<keyword evidence="1" id="KW-0808">Transferase</keyword>
<dbReference type="PANTHER" id="PTHR37984">
    <property type="entry name" value="PROTEIN CBG26694"/>
    <property type="match status" value="1"/>
</dbReference>
<evidence type="ECO:0000256" key="7">
    <source>
        <dbReference type="SAM" id="MobiDB-lite"/>
    </source>
</evidence>
<dbReference type="Gene3D" id="3.10.10.10">
    <property type="entry name" value="HIV Type 1 Reverse Transcriptase, subunit A, domain 1"/>
    <property type="match status" value="1"/>
</dbReference>
<dbReference type="AlphaFoldDB" id="A0A8X6REQ6"/>
<evidence type="ECO:0000256" key="3">
    <source>
        <dbReference type="ARBA" id="ARBA00022722"/>
    </source>
</evidence>
<dbReference type="SUPFAM" id="SSF56672">
    <property type="entry name" value="DNA/RNA polymerases"/>
    <property type="match status" value="1"/>
</dbReference>
<dbReference type="InterPro" id="IPR043502">
    <property type="entry name" value="DNA/RNA_pol_sf"/>
</dbReference>
<keyword evidence="10" id="KW-1185">Reference proteome</keyword>
<feature type="domain" description="Reverse transcriptase RNase H-like" evidence="8">
    <location>
        <begin position="134"/>
        <end position="195"/>
    </location>
</feature>
<evidence type="ECO:0000256" key="2">
    <source>
        <dbReference type="ARBA" id="ARBA00022695"/>
    </source>
</evidence>
<reference evidence="9" key="1">
    <citation type="submission" date="2020-08" db="EMBL/GenBank/DDBJ databases">
        <title>Multicomponent nature underlies the extraordinary mechanical properties of spider dragline silk.</title>
        <authorList>
            <person name="Kono N."/>
            <person name="Nakamura H."/>
            <person name="Mori M."/>
            <person name="Yoshida Y."/>
            <person name="Ohtoshi R."/>
            <person name="Malay A.D."/>
            <person name="Moran D.A.P."/>
            <person name="Tomita M."/>
            <person name="Numata K."/>
            <person name="Arakawa K."/>
        </authorList>
    </citation>
    <scope>NUCLEOTIDE SEQUENCE</scope>
</reference>
<dbReference type="InterPro" id="IPR050951">
    <property type="entry name" value="Retrovirus_Pol_polyprotein"/>
</dbReference>
<accession>A0A8X6REQ6</accession>
<comment type="caution">
    <text evidence="9">The sequence shown here is derived from an EMBL/GenBank/DDBJ whole genome shotgun (WGS) entry which is preliminary data.</text>
</comment>
<sequence>MLKEVTIIPIQSPNASPVVLCRKNNELPPDNPEAYRFAVDYRKLNAITKYPRYPLSLIYDLITYIPHTTIMSSLDLRWGYFQLVVNPSDIVKTAFVTQNGTYALQRMPFGLSGATPNFQKAINIILKLVIGRFEQRPVVYVSRMLSSAERNNTVTERECLAVVWALNKFRTYLGSLPAKVITDDAALTRLTNDEQRKIERGLWDTNGRSNLNLEDQRVSIERDRDSREAKRNRTAKRKLTSVNSNDLPYFRKRCRRDETVMPTTSRYKLRPRRGAKVESRPPSEKRVQQGGPVGSRGNRGQQSTAPALKSKEGQAAGVPEAEEVSNSIARRGQEDREQSKIPAP</sequence>
<feature type="compositionally biased region" description="Basic and acidic residues" evidence="7">
    <location>
        <begin position="275"/>
        <end position="287"/>
    </location>
</feature>
<dbReference type="Gene3D" id="3.30.70.270">
    <property type="match status" value="1"/>
</dbReference>
<dbReference type="EMBL" id="BMAU01021094">
    <property type="protein sequence ID" value="GFX90336.1"/>
    <property type="molecule type" value="Genomic_DNA"/>
</dbReference>
<evidence type="ECO:0000313" key="9">
    <source>
        <dbReference type="EMBL" id="GFX90336.1"/>
    </source>
</evidence>
<keyword evidence="3" id="KW-0540">Nuclease</keyword>
<dbReference type="Pfam" id="PF17917">
    <property type="entry name" value="RT_RNaseH"/>
    <property type="match status" value="1"/>
</dbReference>
<evidence type="ECO:0000313" key="10">
    <source>
        <dbReference type="Proteomes" id="UP000887159"/>
    </source>
</evidence>
<dbReference type="PANTHER" id="PTHR37984:SF15">
    <property type="entry name" value="INTEGRASE CATALYTIC DOMAIN-CONTAINING PROTEIN"/>
    <property type="match status" value="1"/>
</dbReference>